<feature type="transmembrane region" description="Helical" evidence="2">
    <location>
        <begin position="36"/>
        <end position="57"/>
    </location>
</feature>
<dbReference type="Pfam" id="PF13367">
    <property type="entry name" value="PrsW-protease"/>
    <property type="match status" value="1"/>
</dbReference>
<dbReference type="Proteomes" id="UP000215005">
    <property type="component" value="Chromosome"/>
</dbReference>
<dbReference type="InterPro" id="IPR026898">
    <property type="entry name" value="PrsW"/>
</dbReference>
<keyword evidence="2" id="KW-0472">Membrane</keyword>
<feature type="transmembrane region" description="Helical" evidence="2">
    <location>
        <begin position="171"/>
        <end position="194"/>
    </location>
</feature>
<dbReference type="GO" id="GO:0008237">
    <property type="term" value="F:metallopeptidase activity"/>
    <property type="evidence" value="ECO:0007669"/>
    <property type="project" value="UniProtKB-KW"/>
</dbReference>
<accession>A0A223S1R0</accession>
<evidence type="ECO:0000256" key="1">
    <source>
        <dbReference type="SAM" id="MobiDB-lite"/>
    </source>
</evidence>
<feature type="transmembrane region" description="Helical" evidence="2">
    <location>
        <begin position="227"/>
        <end position="248"/>
    </location>
</feature>
<keyword evidence="4" id="KW-1185">Reference proteome</keyword>
<dbReference type="AlphaFoldDB" id="A0A223S1R0"/>
<keyword evidence="3" id="KW-0378">Hydrolase</keyword>
<feature type="compositionally biased region" description="Basic and acidic residues" evidence="1">
    <location>
        <begin position="333"/>
        <end position="349"/>
    </location>
</feature>
<gene>
    <name evidence="3" type="ORF">CDO52_04040</name>
</gene>
<keyword evidence="2" id="KW-1133">Transmembrane helix</keyword>
<keyword evidence="3" id="KW-0482">Metalloprotease</keyword>
<dbReference type="KEGG" id="ngv:CDO52_04040"/>
<feature type="region of interest" description="Disordered" evidence="1">
    <location>
        <begin position="296"/>
        <end position="349"/>
    </location>
</feature>
<proteinExistence type="predicted"/>
<name>A0A223S1R0_9ACTN</name>
<dbReference type="PANTHER" id="PTHR36844">
    <property type="entry name" value="PROTEASE PRSW"/>
    <property type="match status" value="1"/>
</dbReference>
<feature type="transmembrane region" description="Helical" evidence="2">
    <location>
        <begin position="12"/>
        <end position="30"/>
    </location>
</feature>
<feature type="transmembrane region" description="Helical" evidence="2">
    <location>
        <begin position="69"/>
        <end position="92"/>
    </location>
</feature>
<feature type="transmembrane region" description="Helical" evidence="2">
    <location>
        <begin position="201"/>
        <end position="221"/>
    </location>
</feature>
<dbReference type="PANTHER" id="PTHR36844:SF1">
    <property type="entry name" value="PROTEASE PRSW"/>
    <property type="match status" value="1"/>
</dbReference>
<evidence type="ECO:0000313" key="4">
    <source>
        <dbReference type="Proteomes" id="UP000215005"/>
    </source>
</evidence>
<keyword evidence="2" id="KW-0812">Transmembrane</keyword>
<feature type="transmembrane region" description="Helical" evidence="2">
    <location>
        <begin position="260"/>
        <end position="282"/>
    </location>
</feature>
<evidence type="ECO:0000256" key="2">
    <source>
        <dbReference type="SAM" id="Phobius"/>
    </source>
</evidence>
<dbReference type="GO" id="GO:0006508">
    <property type="term" value="P:proteolysis"/>
    <property type="evidence" value="ECO:0007669"/>
    <property type="project" value="UniProtKB-KW"/>
</dbReference>
<dbReference type="EMBL" id="CP022753">
    <property type="protein sequence ID" value="ASU82061.1"/>
    <property type="molecule type" value="Genomic_DNA"/>
</dbReference>
<sequence>MTSPPKMRTWQTIFFSGLLLWVATVVVTFLTGNTNLLPTIVLLGSFLVPVTFVAWAYERDRGGNVTVETLFTAFVVGGILGVLGASLLEGYLLHPSPLLYLGVGTIEEFVKLLALLFVARDLTHRTRRDGLVLGATVGFGFAAFESAGYALNSLVTAQGLDLVALVQTEVLRGLLAPVGHGLWTAILGGVLFAASSAGPSWRFTPGVIGTFVGVAVLHALWDSVHGIAITLTLMFTGLPWQTLLLRIGRMPAPTQAQANLVNLLDFVGLLVIAAIGVLWLWVLAMTGRGRREAISLAAPSGPAGPPGHRGAAGPVRPAPTGQPGAPVAPDHPTGSERRDVPETHEEPDD</sequence>
<dbReference type="OrthoDB" id="5141135at2"/>
<keyword evidence="3" id="KW-0645">Protease</keyword>
<feature type="transmembrane region" description="Helical" evidence="2">
    <location>
        <begin position="98"/>
        <end position="119"/>
    </location>
</feature>
<evidence type="ECO:0000313" key="3">
    <source>
        <dbReference type="EMBL" id="ASU82061.1"/>
    </source>
</evidence>
<protein>
    <submittedName>
        <fullName evidence="3">PrsW family intramembrane metalloprotease</fullName>
    </submittedName>
</protein>
<organism evidence="3 4">
    <name type="scientific">Nocardiopsis gilva YIM 90087</name>
    <dbReference type="NCBI Taxonomy" id="1235441"/>
    <lineage>
        <taxon>Bacteria</taxon>
        <taxon>Bacillati</taxon>
        <taxon>Actinomycetota</taxon>
        <taxon>Actinomycetes</taxon>
        <taxon>Streptosporangiales</taxon>
        <taxon>Nocardiopsidaceae</taxon>
        <taxon>Nocardiopsis</taxon>
    </lineage>
</organism>
<reference evidence="3 4" key="1">
    <citation type="submission" date="2017-08" db="EMBL/GenBank/DDBJ databases">
        <title>The complete genome sequence of Nocardiopsis gilva YIM 90087.</title>
        <authorList>
            <person name="Yin M."/>
            <person name="Tang S."/>
        </authorList>
    </citation>
    <scope>NUCLEOTIDE SEQUENCE [LARGE SCALE GENOMIC DNA]</scope>
    <source>
        <strain evidence="3 4">YIM 90087</strain>
    </source>
</reference>
<feature type="compositionally biased region" description="Low complexity" evidence="1">
    <location>
        <begin position="297"/>
        <end position="321"/>
    </location>
</feature>
<feature type="transmembrane region" description="Helical" evidence="2">
    <location>
        <begin position="131"/>
        <end position="151"/>
    </location>
</feature>